<keyword evidence="2" id="KW-1185">Reference proteome</keyword>
<dbReference type="Proteomes" id="UP000095281">
    <property type="component" value="Unplaced"/>
</dbReference>
<dbReference type="Pfam" id="PF00300">
    <property type="entry name" value="His_Phos_1"/>
    <property type="match status" value="1"/>
</dbReference>
<accession>A0A1I8BVS5</accession>
<evidence type="ECO:0000313" key="3">
    <source>
        <dbReference type="WBParaSite" id="MhA1_Contig681.frz3.gene13"/>
    </source>
</evidence>
<sequence length="586" mass="69218">MANCYMKASYLQPPSIPANDIIEMQKALSSHLAFSNFIDKCLKAANVIKILREKLFEESGLKEWYDSSIQKIEKEYKENIEQFYFIRKPKSEMEKWANGELKNKEIDGKFNLWKDLKPNELLNQEFVNKNKENYDNWVNEAEGLEEIKKEEDDTKRDKMLYQKYVDELSEEYNAWIENHDSTKELKKIYVNDMNSRFLKWVRRLAPMSLFLNSGYRSFAEILIKKLVKASENQAESKEFSTILKAMLERMKIEIHTNTNIAKYTFLRHYTNVDEFEKAYKILKDEVEKVEIEVETARKDYNPDDIPKFPKVKRVIWIVRHGQRLDNDKQIRDEAKASQNKRFNVRKCGNKCEKECNKEECIRFELDNSPLNQNGEERAVVLDKVFKNINIHHIFSSPYERAIQTAEILLGDSHKNYDPKGELLNELKIKVEPGFMESMVDCIGKENIGYEEFDKLVEHHTLLDDKYEPIFNKKKLIKYRKGEERKSNIACTERVKDFFKKFIKNLGSENLKKSKFTKKDLENEQSEWLQPGEEKAEQIVIVAHGLILNAIQNQIAGMFAIAPQVGIYKNLSLIRKYFRLRLLKLSK</sequence>
<name>A0A1I8BVS5_MELHA</name>
<dbReference type="AlphaFoldDB" id="A0A1I8BVS5"/>
<dbReference type="Gene3D" id="3.40.50.1240">
    <property type="entry name" value="Phosphoglycerate mutase-like"/>
    <property type="match status" value="1"/>
</dbReference>
<dbReference type="WBParaSite" id="MhA1_Contig681.frz3.gene13">
    <property type="protein sequence ID" value="MhA1_Contig681.frz3.gene13"/>
    <property type="gene ID" value="MhA1_Contig681.frz3.gene13"/>
</dbReference>
<dbReference type="PANTHER" id="PTHR16469">
    <property type="entry name" value="UBIQUITIN-ASSOCIATED AND SH3 DOMAIN-CONTAINING BA-RELATED"/>
    <property type="match status" value="1"/>
</dbReference>
<feature type="coiled-coil region" evidence="1">
    <location>
        <begin position="272"/>
        <end position="299"/>
    </location>
</feature>
<dbReference type="SUPFAM" id="SSF53254">
    <property type="entry name" value="Phosphoglycerate mutase-like"/>
    <property type="match status" value="1"/>
</dbReference>
<dbReference type="SMART" id="SM00855">
    <property type="entry name" value="PGAM"/>
    <property type="match status" value="1"/>
</dbReference>
<keyword evidence="1" id="KW-0175">Coiled coil</keyword>
<protein>
    <submittedName>
        <fullName evidence="3">Uncharacterized protein</fullName>
    </submittedName>
</protein>
<reference evidence="3" key="1">
    <citation type="submission" date="2016-11" db="UniProtKB">
        <authorList>
            <consortium name="WormBaseParasite"/>
        </authorList>
    </citation>
    <scope>IDENTIFICATION</scope>
</reference>
<proteinExistence type="predicted"/>
<feature type="coiled-coil region" evidence="1">
    <location>
        <begin position="127"/>
        <end position="185"/>
    </location>
</feature>
<dbReference type="PANTHER" id="PTHR16469:SF27">
    <property type="entry name" value="UBIQUITIN-ASSOCIATED AND SH3 DOMAIN-CONTAINING BA-RELATED"/>
    <property type="match status" value="1"/>
</dbReference>
<evidence type="ECO:0000313" key="2">
    <source>
        <dbReference type="Proteomes" id="UP000095281"/>
    </source>
</evidence>
<organism evidence="2 3">
    <name type="scientific">Meloidogyne hapla</name>
    <name type="common">Root-knot nematode worm</name>
    <dbReference type="NCBI Taxonomy" id="6305"/>
    <lineage>
        <taxon>Eukaryota</taxon>
        <taxon>Metazoa</taxon>
        <taxon>Ecdysozoa</taxon>
        <taxon>Nematoda</taxon>
        <taxon>Chromadorea</taxon>
        <taxon>Rhabditida</taxon>
        <taxon>Tylenchina</taxon>
        <taxon>Tylenchomorpha</taxon>
        <taxon>Tylenchoidea</taxon>
        <taxon>Meloidogynidae</taxon>
        <taxon>Meloidogyninae</taxon>
        <taxon>Meloidogyne</taxon>
    </lineage>
</organism>
<dbReference type="InterPro" id="IPR029033">
    <property type="entry name" value="His_PPase_superfam"/>
</dbReference>
<dbReference type="InterPro" id="IPR013078">
    <property type="entry name" value="His_Pase_superF_clade-1"/>
</dbReference>
<dbReference type="GO" id="GO:0016791">
    <property type="term" value="F:phosphatase activity"/>
    <property type="evidence" value="ECO:0007669"/>
    <property type="project" value="UniProtKB-ARBA"/>
</dbReference>
<dbReference type="InterPro" id="IPR051710">
    <property type="entry name" value="Phosphatase_SH3-domain"/>
</dbReference>
<evidence type="ECO:0000256" key="1">
    <source>
        <dbReference type="SAM" id="Coils"/>
    </source>
</evidence>
<dbReference type="CDD" id="cd07067">
    <property type="entry name" value="HP_PGM_like"/>
    <property type="match status" value="1"/>
</dbReference>